<dbReference type="EMBL" id="LCFB01000005">
    <property type="protein sequence ID" value="KKS85755.1"/>
    <property type="molecule type" value="Genomic_DNA"/>
</dbReference>
<evidence type="ECO:0000313" key="1">
    <source>
        <dbReference type="EMBL" id="KKS85755.1"/>
    </source>
</evidence>
<name>A0A0G1CIX4_9BACT</name>
<proteinExistence type="predicted"/>
<organism evidence="1 2">
    <name type="scientific">Candidatus Gottesmanbacteria bacterium GW2011_GWA1_43_11</name>
    <dbReference type="NCBI Taxonomy" id="1618436"/>
    <lineage>
        <taxon>Bacteria</taxon>
        <taxon>Candidatus Gottesmaniibacteriota</taxon>
    </lineage>
</organism>
<accession>A0A0G1CIX4</accession>
<reference evidence="1 2" key="1">
    <citation type="journal article" date="2015" name="Nature">
        <title>rRNA introns, odd ribosomes, and small enigmatic genomes across a large radiation of phyla.</title>
        <authorList>
            <person name="Brown C.T."/>
            <person name="Hug L.A."/>
            <person name="Thomas B.C."/>
            <person name="Sharon I."/>
            <person name="Castelle C.J."/>
            <person name="Singh A."/>
            <person name="Wilkins M.J."/>
            <person name="Williams K.H."/>
            <person name="Banfield J.F."/>
        </authorList>
    </citation>
    <scope>NUCLEOTIDE SEQUENCE [LARGE SCALE GENOMIC DNA]</scope>
</reference>
<sequence>MVFSNKQLLQKALEENGTALTIVELSQKTQLQVAKIRQTLTTWEKDIVRIGPQTYDLKWRVYCGKTFRHTPQAIEIEKGILSTETDVYYYLIASFDYRAKITLYDEDDVAYPLTDRKQSKNLKLSYLSGLSKWFKKYNFEVNDDILFTCKDIKTHEFKIRRQKKQERDEFIIAAKNRRLADLVYDIINHTLPKQEGDMFLIRKYVYVYPFNDPVPPDGLIKVLANNKRFLISNIDKMYSWTGHRIKDFLTVGLRKYYLQNDKKDWIPVIIDTDEFGKYGYCSQCSERVIWESDIGWHHTKTDFESAESYIPNEFFTSDNSKTRMN</sequence>
<dbReference type="STRING" id="1618436.UV59_C0005G0006"/>
<comment type="caution">
    <text evidence="1">The sequence shown here is derived from an EMBL/GenBank/DDBJ whole genome shotgun (WGS) entry which is preliminary data.</text>
</comment>
<gene>
    <name evidence="1" type="ORF">UV59_C0005G0006</name>
</gene>
<dbReference type="AlphaFoldDB" id="A0A0G1CIX4"/>
<dbReference type="Proteomes" id="UP000034543">
    <property type="component" value="Unassembled WGS sequence"/>
</dbReference>
<evidence type="ECO:0000313" key="2">
    <source>
        <dbReference type="Proteomes" id="UP000034543"/>
    </source>
</evidence>
<protein>
    <submittedName>
        <fullName evidence="1">Uncharacterized protein</fullName>
    </submittedName>
</protein>